<reference evidence="2" key="2">
    <citation type="journal article" date="2013" name="PLoS Genet.">
        <title>Comparative genome structure, secondary metabolite, and effector coding capacity across Cochliobolus pathogens.</title>
        <authorList>
            <person name="Condon B.J."/>
            <person name="Leng Y."/>
            <person name="Wu D."/>
            <person name="Bushley K.E."/>
            <person name="Ohm R.A."/>
            <person name="Otillar R."/>
            <person name="Martin J."/>
            <person name="Schackwitz W."/>
            <person name="Grimwood J."/>
            <person name="MohdZainudin N."/>
            <person name="Xue C."/>
            <person name="Wang R."/>
            <person name="Manning V.A."/>
            <person name="Dhillon B."/>
            <person name="Tu Z.J."/>
            <person name="Steffenson B.J."/>
            <person name="Salamov A."/>
            <person name="Sun H."/>
            <person name="Lowry S."/>
            <person name="LaButti K."/>
            <person name="Han J."/>
            <person name="Copeland A."/>
            <person name="Lindquist E."/>
            <person name="Barry K."/>
            <person name="Schmutz J."/>
            <person name="Baker S.E."/>
            <person name="Ciuffetti L.M."/>
            <person name="Grigoriev I.V."/>
            <person name="Zhong S."/>
            <person name="Turgeon B.G."/>
        </authorList>
    </citation>
    <scope>NUCLEOTIDE SEQUENCE [LARGE SCALE GENOMIC DNA]</scope>
    <source>
        <strain evidence="2">ND90Pr / ATCC 201652</strain>
    </source>
</reference>
<dbReference type="KEGG" id="bsc:COCSADRAFT_63040"/>
<gene>
    <name evidence="1" type="ORF">COCSADRAFT_63040</name>
</gene>
<proteinExistence type="predicted"/>
<dbReference type="OMA" id="WGHNYAV"/>
<dbReference type="GeneID" id="19140404"/>
<dbReference type="eggNOG" id="ENOG502SUWJ">
    <property type="taxonomic scope" value="Eukaryota"/>
</dbReference>
<sequence length="159" mass="17622">QPPPSASQTYKSLHTTSLSFLSAQSFNPSIPTRMDIPLLKSLCTPSFTHTFGHHHAVSIAPPLQGTFSFDAFAAHLGAMVPRMESWDLRVSDVLVDEAQMRGVVRVSYFMRVKGVGEEDVVENDILWILGFEKEGEEVKVCRSVEFVDGVAAGRLRELM</sequence>
<dbReference type="OrthoDB" id="414540at2759"/>
<feature type="non-terminal residue" evidence="1">
    <location>
        <position position="159"/>
    </location>
</feature>
<dbReference type="EMBL" id="KB445645">
    <property type="protein sequence ID" value="EMD63123.1"/>
    <property type="molecule type" value="Genomic_DNA"/>
</dbReference>
<feature type="non-terminal residue" evidence="1">
    <location>
        <position position="1"/>
    </location>
</feature>
<dbReference type="Proteomes" id="UP000016934">
    <property type="component" value="Unassembled WGS sequence"/>
</dbReference>
<evidence type="ECO:0000313" key="1">
    <source>
        <dbReference type="EMBL" id="EMD63123.1"/>
    </source>
</evidence>
<evidence type="ECO:0000313" key="2">
    <source>
        <dbReference type="Proteomes" id="UP000016934"/>
    </source>
</evidence>
<reference evidence="1 2" key="1">
    <citation type="journal article" date="2012" name="PLoS Pathog.">
        <title>Diverse lifestyles and strategies of plant pathogenesis encoded in the genomes of eighteen Dothideomycetes fungi.</title>
        <authorList>
            <person name="Ohm R.A."/>
            <person name="Feau N."/>
            <person name="Henrissat B."/>
            <person name="Schoch C.L."/>
            <person name="Horwitz B.A."/>
            <person name="Barry K.W."/>
            <person name="Condon B.J."/>
            <person name="Copeland A.C."/>
            <person name="Dhillon B."/>
            <person name="Glaser F."/>
            <person name="Hesse C.N."/>
            <person name="Kosti I."/>
            <person name="LaButti K."/>
            <person name="Lindquist E.A."/>
            <person name="Lucas S."/>
            <person name="Salamov A.A."/>
            <person name="Bradshaw R.E."/>
            <person name="Ciuffetti L."/>
            <person name="Hamelin R.C."/>
            <person name="Kema G.H.J."/>
            <person name="Lawrence C."/>
            <person name="Scott J.A."/>
            <person name="Spatafora J.W."/>
            <person name="Turgeon B.G."/>
            <person name="de Wit P.J.G.M."/>
            <person name="Zhong S."/>
            <person name="Goodwin S.B."/>
            <person name="Grigoriev I.V."/>
        </authorList>
    </citation>
    <scope>NUCLEOTIDE SEQUENCE [LARGE SCALE GENOMIC DNA]</scope>
    <source>
        <strain evidence="2">ND90Pr / ATCC 201652</strain>
    </source>
</reference>
<accession>M2S7N8</accession>
<name>M2S7N8_COCSN</name>
<dbReference type="HOGENOM" id="CLU_128883_0_0_1"/>
<dbReference type="RefSeq" id="XP_007701303.1">
    <property type="nucleotide sequence ID" value="XM_007703113.1"/>
</dbReference>
<organism evidence="1 2">
    <name type="scientific">Cochliobolus sativus (strain ND90Pr / ATCC 201652)</name>
    <name type="common">Common root rot and spot blotch fungus</name>
    <name type="synonym">Bipolaris sorokiniana</name>
    <dbReference type="NCBI Taxonomy" id="665912"/>
    <lineage>
        <taxon>Eukaryota</taxon>
        <taxon>Fungi</taxon>
        <taxon>Dikarya</taxon>
        <taxon>Ascomycota</taxon>
        <taxon>Pezizomycotina</taxon>
        <taxon>Dothideomycetes</taxon>
        <taxon>Pleosporomycetidae</taxon>
        <taxon>Pleosporales</taxon>
        <taxon>Pleosporineae</taxon>
        <taxon>Pleosporaceae</taxon>
        <taxon>Bipolaris</taxon>
    </lineage>
</organism>
<keyword evidence="2" id="KW-1185">Reference proteome</keyword>
<dbReference type="AlphaFoldDB" id="M2S7N8"/>
<protein>
    <submittedName>
        <fullName evidence="1">Uncharacterized protein</fullName>
    </submittedName>
</protein>